<accession>A0A1F8EHS6</accession>
<evidence type="ECO:0000313" key="3">
    <source>
        <dbReference type="Proteomes" id="UP000177503"/>
    </source>
</evidence>
<name>A0A1F8EHS6_9BACT</name>
<dbReference type="Gene3D" id="3.90.20.10">
    <property type="match status" value="1"/>
</dbReference>
<keyword evidence="1" id="KW-0175">Coiled coil</keyword>
<evidence type="ECO:0000313" key="2">
    <source>
        <dbReference type="EMBL" id="OGN00178.1"/>
    </source>
</evidence>
<reference evidence="2 3" key="1">
    <citation type="journal article" date="2016" name="Nat. Commun.">
        <title>Thousands of microbial genomes shed light on interconnected biogeochemical processes in an aquifer system.</title>
        <authorList>
            <person name="Anantharaman K."/>
            <person name="Brown C.T."/>
            <person name="Hug L.A."/>
            <person name="Sharon I."/>
            <person name="Castelle C.J."/>
            <person name="Probst A.J."/>
            <person name="Thomas B.C."/>
            <person name="Singh A."/>
            <person name="Wilkins M.J."/>
            <person name="Karaoz U."/>
            <person name="Brodie E.L."/>
            <person name="Williams K.H."/>
            <person name="Hubbard S.S."/>
            <person name="Banfield J.F."/>
        </authorList>
    </citation>
    <scope>NUCLEOTIDE SEQUENCE [LARGE SCALE GENOMIC DNA]</scope>
</reference>
<proteinExistence type="predicted"/>
<evidence type="ECO:0000256" key="1">
    <source>
        <dbReference type="SAM" id="Coils"/>
    </source>
</evidence>
<dbReference type="STRING" id="1802662.A2736_01355"/>
<feature type="coiled-coil region" evidence="1">
    <location>
        <begin position="78"/>
        <end position="105"/>
    </location>
</feature>
<protein>
    <submittedName>
        <fullName evidence="2">Uncharacterized protein</fullName>
    </submittedName>
</protein>
<comment type="caution">
    <text evidence="2">The sequence shown here is derived from an EMBL/GenBank/DDBJ whole genome shotgun (WGS) entry which is preliminary data.</text>
</comment>
<organism evidence="2 3">
    <name type="scientific">Candidatus Yanofskybacteria bacterium RIFCSPHIGHO2_01_FULL_41_27</name>
    <dbReference type="NCBI Taxonomy" id="1802662"/>
    <lineage>
        <taxon>Bacteria</taxon>
        <taxon>Candidatus Yanofskyibacteriota</taxon>
    </lineage>
</organism>
<sequence length="109" mass="12743">MNKKNNNGITLDKLANMVAGGFEGVDKKFEDVDKKFEDVDKKLEDIDKKMVTKDEFRSLEKKVDKLDYQMDEVYDILKRFEENDILNLQKRVQILEKAVRALAVNQTSK</sequence>
<gene>
    <name evidence="2" type="ORF">A2736_01355</name>
</gene>
<dbReference type="EMBL" id="MGJC01000011">
    <property type="protein sequence ID" value="OGN00178.1"/>
    <property type="molecule type" value="Genomic_DNA"/>
</dbReference>
<dbReference type="Proteomes" id="UP000177503">
    <property type="component" value="Unassembled WGS sequence"/>
</dbReference>
<dbReference type="AlphaFoldDB" id="A0A1F8EHS6"/>